<feature type="transmembrane region" description="Helical" evidence="1">
    <location>
        <begin position="204"/>
        <end position="222"/>
    </location>
</feature>
<feature type="transmembrane region" description="Helical" evidence="1">
    <location>
        <begin position="158"/>
        <end position="178"/>
    </location>
</feature>
<dbReference type="EMBL" id="RPFW01000009">
    <property type="protein sequence ID" value="TVZ00533.1"/>
    <property type="molecule type" value="Genomic_DNA"/>
</dbReference>
<comment type="caution">
    <text evidence="2">The sequence shown here is derived from an EMBL/GenBank/DDBJ whole genome shotgun (WGS) entry which is preliminary data.</text>
</comment>
<feature type="transmembrane region" description="Helical" evidence="1">
    <location>
        <begin position="124"/>
        <end position="146"/>
    </location>
</feature>
<sequence>MPMLRSEPGVINLTLHPDAVRHPDGDAVHFDVLHGAANDVIERLRGLGVEERGSIILENVDTSISAHAGRVAAKRTRYQQFTPVWAEVEGRIALEGSFPPSWYVLLVIAGLIGAIGIVTNSQILIVGAMVVGPEYGAILSLAYGLINRDSSRVRRGAGALVFGFALAMVFALLLSLVIRGAGLESRAYEAGLRPVSALIDTPNWLSFMVALLAGAVGVVSLTEARSSTLIGVFISVTTIPAASDVGVSQAFGSDSEARGSALQLLLNVVVLTAVATVGIPVQRAIWLRAARRATAAVPPKLQQTGG</sequence>
<protein>
    <submittedName>
        <fullName evidence="2">DUF389 domain-containing protein</fullName>
    </submittedName>
</protein>
<dbReference type="Pfam" id="PF04087">
    <property type="entry name" value="DUF389"/>
    <property type="match status" value="1"/>
</dbReference>
<evidence type="ECO:0000256" key="1">
    <source>
        <dbReference type="SAM" id="Phobius"/>
    </source>
</evidence>
<accession>A0A6P2BTJ5</accession>
<keyword evidence="1" id="KW-0812">Transmembrane</keyword>
<dbReference type="AlphaFoldDB" id="A0A6P2BTJ5"/>
<dbReference type="PANTHER" id="PTHR20992">
    <property type="entry name" value="AT15442P-RELATED"/>
    <property type="match status" value="1"/>
</dbReference>
<feature type="transmembrane region" description="Helical" evidence="1">
    <location>
        <begin position="264"/>
        <end position="282"/>
    </location>
</feature>
<name>A0A6P2BTJ5_9ACTN</name>
<keyword evidence="1" id="KW-1133">Transmembrane helix</keyword>
<dbReference type="InterPro" id="IPR005240">
    <property type="entry name" value="DUF389"/>
</dbReference>
<keyword evidence="3" id="KW-1185">Reference proteome</keyword>
<reference evidence="2 3" key="1">
    <citation type="submission" date="2018-11" db="EMBL/GenBank/DDBJ databases">
        <title>Trebonia kvetii gen.nov., sp.nov., a novel acidophilic actinobacterium, and proposal of the new actinobacterial family Treboniaceae fam. nov.</title>
        <authorList>
            <person name="Rapoport D."/>
            <person name="Sagova-Mareckova M."/>
            <person name="Sedlacek I."/>
            <person name="Provaznik J."/>
            <person name="Kralova S."/>
            <person name="Pavlinic D."/>
            <person name="Benes V."/>
            <person name="Kopecky J."/>
        </authorList>
    </citation>
    <scope>NUCLEOTIDE SEQUENCE [LARGE SCALE GENOMIC DNA]</scope>
    <source>
        <strain evidence="2 3">15Tr583</strain>
    </source>
</reference>
<dbReference type="Proteomes" id="UP000460272">
    <property type="component" value="Unassembled WGS sequence"/>
</dbReference>
<gene>
    <name evidence="2" type="ORF">EAS64_37895</name>
</gene>
<feature type="transmembrane region" description="Helical" evidence="1">
    <location>
        <begin position="229"/>
        <end position="252"/>
    </location>
</feature>
<dbReference type="OrthoDB" id="8061853at2"/>
<feature type="transmembrane region" description="Helical" evidence="1">
    <location>
        <begin position="101"/>
        <end position="118"/>
    </location>
</feature>
<evidence type="ECO:0000313" key="2">
    <source>
        <dbReference type="EMBL" id="TVZ00533.1"/>
    </source>
</evidence>
<proteinExistence type="predicted"/>
<evidence type="ECO:0000313" key="3">
    <source>
        <dbReference type="Proteomes" id="UP000460272"/>
    </source>
</evidence>
<dbReference type="PANTHER" id="PTHR20992:SF9">
    <property type="entry name" value="AT15442P-RELATED"/>
    <property type="match status" value="1"/>
</dbReference>
<keyword evidence="1" id="KW-0472">Membrane</keyword>
<organism evidence="2 3">
    <name type="scientific">Trebonia kvetii</name>
    <dbReference type="NCBI Taxonomy" id="2480626"/>
    <lineage>
        <taxon>Bacteria</taxon>
        <taxon>Bacillati</taxon>
        <taxon>Actinomycetota</taxon>
        <taxon>Actinomycetes</taxon>
        <taxon>Streptosporangiales</taxon>
        <taxon>Treboniaceae</taxon>
        <taxon>Trebonia</taxon>
    </lineage>
</organism>